<organism evidence="7 8">
    <name type="scientific">Clostridium cellulovorans (strain ATCC 35296 / DSM 3052 / OCM 3 / 743B)</name>
    <dbReference type="NCBI Taxonomy" id="573061"/>
    <lineage>
        <taxon>Bacteria</taxon>
        <taxon>Bacillati</taxon>
        <taxon>Bacillota</taxon>
        <taxon>Clostridia</taxon>
        <taxon>Eubacteriales</taxon>
        <taxon>Clostridiaceae</taxon>
        <taxon>Clostridium</taxon>
    </lineage>
</organism>
<reference evidence="7 8" key="1">
    <citation type="submission" date="2010-08" db="EMBL/GenBank/DDBJ databases">
        <title>Complete sequence of Clostridium cellulovorans 743B.</title>
        <authorList>
            <consortium name="US DOE Joint Genome Institute"/>
            <person name="Lucas S."/>
            <person name="Copeland A."/>
            <person name="Lapidus A."/>
            <person name="Cheng J.-F."/>
            <person name="Bruce D."/>
            <person name="Goodwin L."/>
            <person name="Pitluck S."/>
            <person name="Chertkov O."/>
            <person name="Detter J.C."/>
            <person name="Han C."/>
            <person name="Tapia R."/>
            <person name="Land M."/>
            <person name="Hauser L."/>
            <person name="Chang Y.-J."/>
            <person name="Jeffries C."/>
            <person name="Kyrpides N."/>
            <person name="Ivanova N."/>
            <person name="Mikhailova N."/>
            <person name="Hemme C.L."/>
            <person name="Woyke T."/>
        </authorList>
    </citation>
    <scope>NUCLEOTIDE SEQUENCE [LARGE SCALE GENOMIC DNA]</scope>
    <source>
        <strain evidence="8">ATCC 35296 / DSM 3052 / OCM 3 / 743B</strain>
    </source>
</reference>
<dbReference type="GO" id="GO:0140359">
    <property type="term" value="F:ABC-type transporter activity"/>
    <property type="evidence" value="ECO:0007669"/>
    <property type="project" value="InterPro"/>
</dbReference>
<evidence type="ECO:0000256" key="4">
    <source>
        <dbReference type="ARBA" id="ARBA00023136"/>
    </source>
</evidence>
<accession>D9SVS7</accession>
<evidence type="ECO:0000259" key="6">
    <source>
        <dbReference type="Pfam" id="PF12698"/>
    </source>
</evidence>
<dbReference type="OrthoDB" id="5486437at2"/>
<name>D9SVS7_CLOC7</name>
<dbReference type="Proteomes" id="UP000002730">
    <property type="component" value="Chromosome"/>
</dbReference>
<evidence type="ECO:0000256" key="5">
    <source>
        <dbReference type="SAM" id="Phobius"/>
    </source>
</evidence>
<evidence type="ECO:0000313" key="8">
    <source>
        <dbReference type="Proteomes" id="UP000002730"/>
    </source>
</evidence>
<comment type="subcellular location">
    <subcellularLocation>
        <location evidence="1">Membrane</location>
        <topology evidence="1">Multi-pass membrane protein</topology>
    </subcellularLocation>
</comment>
<dbReference type="RefSeq" id="WP_010073537.1">
    <property type="nucleotide sequence ID" value="NC_014393.1"/>
</dbReference>
<keyword evidence="2 5" id="KW-0812">Transmembrane</keyword>
<keyword evidence="4 5" id="KW-0472">Membrane</keyword>
<keyword evidence="8" id="KW-1185">Reference proteome</keyword>
<evidence type="ECO:0000256" key="3">
    <source>
        <dbReference type="ARBA" id="ARBA00022989"/>
    </source>
</evidence>
<evidence type="ECO:0000256" key="1">
    <source>
        <dbReference type="ARBA" id="ARBA00004141"/>
    </source>
</evidence>
<feature type="transmembrane region" description="Helical" evidence="5">
    <location>
        <begin position="181"/>
        <end position="203"/>
    </location>
</feature>
<gene>
    <name evidence="7" type="ordered locus">Clocel_3460</name>
</gene>
<feature type="domain" description="ABC-2 type transporter transmembrane" evidence="6">
    <location>
        <begin position="22"/>
        <end position="383"/>
    </location>
</feature>
<dbReference type="GO" id="GO:0016020">
    <property type="term" value="C:membrane"/>
    <property type="evidence" value="ECO:0007669"/>
    <property type="project" value="UniProtKB-SubCell"/>
</dbReference>
<sequence>MSSPKLIVFKKELSDILRDRKSVISAILIPLILFPILSFVMGFAFNKSMNSVSENMKISIVSKGDSAIEKYIKSQDNINIIETDNPEEAVEKGDVYLALEIPDNFDETISKDQSSKITMIYDNSSSDSQNVKSAISLLIEQYSKTIVTERLASRNIDETLLNPVVVDEKSSTAEDEGMAKMLVGMIIPLMLMIYAVSGPLAAATDLGAGEKERGTLEPLLTTKANRISILWGKLLAITVMGVITAGASLIGMFIAMNMKNGMFTMGSESGVASVAIEPQAIIIIGVLLVFTTMAFGALELAISIFARSFKEAQTYNSPLIILAMIPTYLTYMMDAKNIDFIYLNIPIANGACVMKEVLSGIYNPLHIGVTFAWTGVYIILAILAARFMFNREDVVFRA</sequence>
<dbReference type="STRING" id="573061.Clocel_3460"/>
<dbReference type="Pfam" id="PF12698">
    <property type="entry name" value="ABC2_membrane_3"/>
    <property type="match status" value="1"/>
</dbReference>
<dbReference type="EMBL" id="CP002160">
    <property type="protein sequence ID" value="ADL53138.1"/>
    <property type="molecule type" value="Genomic_DNA"/>
</dbReference>
<feature type="transmembrane region" description="Helical" evidence="5">
    <location>
        <begin position="21"/>
        <end position="45"/>
    </location>
</feature>
<proteinExistence type="predicted"/>
<keyword evidence="3 5" id="KW-1133">Transmembrane helix</keyword>
<dbReference type="PANTHER" id="PTHR43471:SF3">
    <property type="entry name" value="ABC TRANSPORTER PERMEASE PROTEIN NATB"/>
    <property type="match status" value="1"/>
</dbReference>
<feature type="transmembrane region" description="Helical" evidence="5">
    <location>
        <begin position="314"/>
        <end position="333"/>
    </location>
</feature>
<dbReference type="HOGENOM" id="CLU_022118_1_0_9"/>
<dbReference type="eggNOG" id="COG1668">
    <property type="taxonomic scope" value="Bacteria"/>
</dbReference>
<protein>
    <submittedName>
        <fullName evidence="7">Na+ ABC transporter, NatB</fullName>
    </submittedName>
</protein>
<evidence type="ECO:0000313" key="7">
    <source>
        <dbReference type="EMBL" id="ADL53138.1"/>
    </source>
</evidence>
<dbReference type="KEGG" id="ccb:Clocel_3460"/>
<feature type="transmembrane region" description="Helical" evidence="5">
    <location>
        <begin position="278"/>
        <end position="302"/>
    </location>
</feature>
<dbReference type="InterPro" id="IPR013525">
    <property type="entry name" value="ABC2_TM"/>
</dbReference>
<dbReference type="Gene3D" id="3.40.1710.10">
    <property type="entry name" value="abc type-2 transporter like domain"/>
    <property type="match status" value="1"/>
</dbReference>
<evidence type="ECO:0000256" key="2">
    <source>
        <dbReference type="ARBA" id="ARBA00022692"/>
    </source>
</evidence>
<dbReference type="AlphaFoldDB" id="D9SVS7"/>
<feature type="transmembrane region" description="Helical" evidence="5">
    <location>
        <begin position="234"/>
        <end position="258"/>
    </location>
</feature>
<dbReference type="PANTHER" id="PTHR43471">
    <property type="entry name" value="ABC TRANSPORTER PERMEASE"/>
    <property type="match status" value="1"/>
</dbReference>
<feature type="transmembrane region" description="Helical" evidence="5">
    <location>
        <begin position="365"/>
        <end position="389"/>
    </location>
</feature>